<dbReference type="OrthoDB" id="5326046at2"/>
<reference evidence="3 4" key="1">
    <citation type="submission" date="2019-01" db="EMBL/GenBank/DDBJ databases">
        <title>Egibacter rhizosphaerae EGI 80759T.</title>
        <authorList>
            <person name="Chen D.-D."/>
            <person name="Tian Y."/>
            <person name="Jiao J.-Y."/>
            <person name="Zhang X.-T."/>
            <person name="Zhang Y.-G."/>
            <person name="Zhang Y."/>
            <person name="Xiao M."/>
            <person name="Shu W.-S."/>
            <person name="Li W.-J."/>
        </authorList>
    </citation>
    <scope>NUCLEOTIDE SEQUENCE [LARGE SCALE GENOMIC DNA]</scope>
    <source>
        <strain evidence="3 4">EGI 80759</strain>
    </source>
</reference>
<evidence type="ECO:0000313" key="4">
    <source>
        <dbReference type="Proteomes" id="UP000291469"/>
    </source>
</evidence>
<protein>
    <submittedName>
        <fullName evidence="3">Type II toxin-antitoxin system RelE/ParE family toxin</fullName>
    </submittedName>
</protein>
<name>A0A411YBL8_9ACTN</name>
<keyword evidence="1" id="KW-1277">Toxin-antitoxin system</keyword>
<dbReference type="InterPro" id="IPR007712">
    <property type="entry name" value="RelE/ParE_toxin"/>
</dbReference>
<dbReference type="KEGG" id="erz:ER308_02805"/>
<dbReference type="SUPFAM" id="SSF143011">
    <property type="entry name" value="RelE-like"/>
    <property type="match status" value="1"/>
</dbReference>
<keyword evidence="4" id="KW-1185">Reference proteome</keyword>
<dbReference type="InterPro" id="IPR035093">
    <property type="entry name" value="RelE/ParE_toxin_dom_sf"/>
</dbReference>
<organism evidence="3 4">
    <name type="scientific">Egibacter rhizosphaerae</name>
    <dbReference type="NCBI Taxonomy" id="1670831"/>
    <lineage>
        <taxon>Bacteria</taxon>
        <taxon>Bacillati</taxon>
        <taxon>Actinomycetota</taxon>
        <taxon>Nitriliruptoria</taxon>
        <taxon>Egibacterales</taxon>
        <taxon>Egibacteraceae</taxon>
        <taxon>Egibacter</taxon>
    </lineage>
</organism>
<evidence type="ECO:0000313" key="3">
    <source>
        <dbReference type="EMBL" id="QBI18599.1"/>
    </source>
</evidence>
<evidence type="ECO:0000256" key="2">
    <source>
        <dbReference type="SAM" id="MobiDB-lite"/>
    </source>
</evidence>
<dbReference type="Pfam" id="PF05016">
    <property type="entry name" value="ParE_toxin"/>
    <property type="match status" value="1"/>
</dbReference>
<gene>
    <name evidence="3" type="ORF">ER308_02805</name>
</gene>
<dbReference type="Proteomes" id="UP000291469">
    <property type="component" value="Chromosome"/>
</dbReference>
<evidence type="ECO:0000256" key="1">
    <source>
        <dbReference type="ARBA" id="ARBA00022649"/>
    </source>
</evidence>
<dbReference type="Gene3D" id="3.30.2310.20">
    <property type="entry name" value="RelE-like"/>
    <property type="match status" value="1"/>
</dbReference>
<dbReference type="AlphaFoldDB" id="A0A411YBL8"/>
<feature type="compositionally biased region" description="Polar residues" evidence="2">
    <location>
        <begin position="9"/>
        <end position="27"/>
    </location>
</feature>
<proteinExistence type="predicted"/>
<accession>A0A411YBL8</accession>
<sequence>MSRRIGSASAANTFDSGSSNDFSSTAGLNKTVGACGTFVNRWVEEGPEEHIGRAAGHRLRGRLTGLRSYRVGSYRIIYQLRNSNTVRVVAIRHRGHAYGTDPR</sequence>
<feature type="region of interest" description="Disordered" evidence="2">
    <location>
        <begin position="1"/>
        <end position="27"/>
    </location>
</feature>
<dbReference type="EMBL" id="CP036402">
    <property type="protein sequence ID" value="QBI18599.1"/>
    <property type="molecule type" value="Genomic_DNA"/>
</dbReference>